<gene>
    <name evidence="2" type="ORF">Pla22_23710</name>
</gene>
<evidence type="ECO:0000259" key="1">
    <source>
        <dbReference type="SMART" id="SM00943"/>
    </source>
</evidence>
<dbReference type="CDD" id="cd04859">
    <property type="entry name" value="Prim_Pol"/>
    <property type="match status" value="1"/>
</dbReference>
<feature type="domain" description="DNA primase/polymerase bifunctional N-terminal" evidence="1">
    <location>
        <begin position="8"/>
        <end position="159"/>
    </location>
</feature>
<evidence type="ECO:0000313" key="3">
    <source>
        <dbReference type="Proteomes" id="UP000316598"/>
    </source>
</evidence>
<keyword evidence="3" id="KW-1185">Reference proteome</keyword>
<dbReference type="SMART" id="SM00943">
    <property type="entry name" value="Prim-Pol"/>
    <property type="match status" value="1"/>
</dbReference>
<name>A0A5C5WVX8_9BACT</name>
<dbReference type="Proteomes" id="UP000316598">
    <property type="component" value="Unassembled WGS sequence"/>
</dbReference>
<dbReference type="AlphaFoldDB" id="A0A5C5WVX8"/>
<dbReference type="EMBL" id="SJPI01000001">
    <property type="protein sequence ID" value="TWT54720.1"/>
    <property type="molecule type" value="Genomic_DNA"/>
</dbReference>
<dbReference type="OrthoDB" id="247920at2"/>
<dbReference type="SUPFAM" id="SSF56747">
    <property type="entry name" value="Prim-pol domain"/>
    <property type="match status" value="1"/>
</dbReference>
<protein>
    <recommendedName>
        <fullName evidence="1">DNA primase/polymerase bifunctional N-terminal domain-containing protein</fullName>
    </recommendedName>
</protein>
<sequence length="388" mass="43760">MHTTRQHAENYLALGWSVFPCKVATKRPAVRSWKPYQSTRTNRDKLARWFDGADRNIAIVCGDVSDDLIVRDFDSKGQYEQWSANHRDLAKTLPTARTANGHHCYARMSPCPRVRVNGVGDGELRGNGAYVIAPPSVHPSGAVYEWIVQPFAKLPLVELSDLDLVHLEGKLSYGEVLQSQQSQRSQQSKLSQQKPTDVVGEVSVFRSQVSDAIGASVPTTSGQRNRCLFDLARRIKGISSEPMLTDDLIAIFDHWYDLSESRLGTKDYATSLDDFLRAIENAQTPYGATMEEHFNQAIRDGCPPWISSTKFDPKCKVLASLCRTLQRANGEDPFYLSAHVAGELIGVKPMQCWRWLDLFVRLERIHKVETGNFTQRKATRFRYVANDL</sequence>
<accession>A0A5C5WVX8</accession>
<dbReference type="InterPro" id="IPR015330">
    <property type="entry name" value="DNA_primase/pol_bifunc_N"/>
</dbReference>
<proteinExistence type="predicted"/>
<dbReference type="Gene3D" id="3.30.720.160">
    <property type="entry name" value="Bifunctional DNA primase/polymerase, N-terminal"/>
    <property type="match status" value="1"/>
</dbReference>
<organism evidence="2 3">
    <name type="scientific">Rubripirellula amarantea</name>
    <dbReference type="NCBI Taxonomy" id="2527999"/>
    <lineage>
        <taxon>Bacteria</taxon>
        <taxon>Pseudomonadati</taxon>
        <taxon>Planctomycetota</taxon>
        <taxon>Planctomycetia</taxon>
        <taxon>Pirellulales</taxon>
        <taxon>Pirellulaceae</taxon>
        <taxon>Rubripirellula</taxon>
    </lineage>
</organism>
<comment type="caution">
    <text evidence="2">The sequence shown here is derived from an EMBL/GenBank/DDBJ whole genome shotgun (WGS) entry which is preliminary data.</text>
</comment>
<dbReference type="RefSeq" id="WP_146514723.1">
    <property type="nucleotide sequence ID" value="NZ_SJPI01000001.1"/>
</dbReference>
<evidence type="ECO:0000313" key="2">
    <source>
        <dbReference type="EMBL" id="TWT54720.1"/>
    </source>
</evidence>
<dbReference type="Pfam" id="PF09250">
    <property type="entry name" value="Prim-Pol"/>
    <property type="match status" value="1"/>
</dbReference>
<reference evidence="2 3" key="1">
    <citation type="submission" date="2019-02" db="EMBL/GenBank/DDBJ databases">
        <title>Deep-cultivation of Planctomycetes and their phenomic and genomic characterization uncovers novel biology.</title>
        <authorList>
            <person name="Wiegand S."/>
            <person name="Jogler M."/>
            <person name="Boedeker C."/>
            <person name="Pinto D."/>
            <person name="Vollmers J."/>
            <person name="Rivas-Marin E."/>
            <person name="Kohn T."/>
            <person name="Peeters S.H."/>
            <person name="Heuer A."/>
            <person name="Rast P."/>
            <person name="Oberbeckmann S."/>
            <person name="Bunk B."/>
            <person name="Jeske O."/>
            <person name="Meyerdierks A."/>
            <person name="Storesund J.E."/>
            <person name="Kallscheuer N."/>
            <person name="Luecker S."/>
            <person name="Lage O.M."/>
            <person name="Pohl T."/>
            <person name="Merkel B.J."/>
            <person name="Hornburger P."/>
            <person name="Mueller R.-W."/>
            <person name="Bruemmer F."/>
            <person name="Labrenz M."/>
            <person name="Spormann A.M."/>
            <person name="Op Den Camp H."/>
            <person name="Overmann J."/>
            <person name="Amann R."/>
            <person name="Jetten M.S.M."/>
            <person name="Mascher T."/>
            <person name="Medema M.H."/>
            <person name="Devos D.P."/>
            <person name="Kaster A.-K."/>
            <person name="Ovreas L."/>
            <person name="Rohde M."/>
            <person name="Galperin M.Y."/>
            <person name="Jogler C."/>
        </authorList>
    </citation>
    <scope>NUCLEOTIDE SEQUENCE [LARGE SCALE GENOMIC DNA]</scope>
    <source>
        <strain evidence="2 3">Pla22</strain>
    </source>
</reference>